<reference evidence="4 5" key="1">
    <citation type="submission" date="2020-11" db="EMBL/GenBank/DDBJ databases">
        <title>Kaistella gelatinilytica sp. nov., a flavobacterium isolated from Antarctic Soil.</title>
        <authorList>
            <person name="Li J."/>
        </authorList>
    </citation>
    <scope>NUCLEOTIDE SEQUENCE [LARGE SCALE GENOMIC DNA]</scope>
    <source>
        <strain evidence="4 5">G5-32</strain>
    </source>
</reference>
<keyword evidence="1 3" id="KW-0963">Cytoplasm</keyword>
<comment type="subcellular location">
    <subcellularLocation>
        <location evidence="3">Cytoplasm</location>
    </subcellularLocation>
</comment>
<feature type="active site" description="Cysteine persulfide intermediate" evidence="3">
    <location>
        <position position="113"/>
    </location>
</feature>
<dbReference type="PIRSF" id="PIRSF015626">
    <property type="entry name" value="FdhD"/>
    <property type="match status" value="1"/>
</dbReference>
<keyword evidence="5" id="KW-1185">Reference proteome</keyword>
<dbReference type="Proteomes" id="UP000660070">
    <property type="component" value="Unassembled WGS sequence"/>
</dbReference>
<accession>A0ABS0FB05</accession>
<comment type="caution">
    <text evidence="4">The sequence shown here is derived from an EMBL/GenBank/DDBJ whole genome shotgun (WGS) entry which is preliminary data.</text>
</comment>
<evidence type="ECO:0000313" key="4">
    <source>
        <dbReference type="EMBL" id="MBF8456841.1"/>
    </source>
</evidence>
<dbReference type="Pfam" id="PF02634">
    <property type="entry name" value="FdhD-NarQ"/>
    <property type="match status" value="1"/>
</dbReference>
<protein>
    <recommendedName>
        <fullName evidence="3">Sulfur carrier protein FdhD</fullName>
    </recommendedName>
</protein>
<dbReference type="HAMAP" id="MF_00187">
    <property type="entry name" value="FdhD"/>
    <property type="match status" value="1"/>
</dbReference>
<name>A0ABS0FB05_9FLAO</name>
<evidence type="ECO:0000313" key="5">
    <source>
        <dbReference type="Proteomes" id="UP000660070"/>
    </source>
</evidence>
<keyword evidence="2 3" id="KW-0501">Molybdenum cofactor biosynthesis</keyword>
<dbReference type="EMBL" id="JADPVI010000001">
    <property type="protein sequence ID" value="MBF8456841.1"/>
    <property type="molecule type" value="Genomic_DNA"/>
</dbReference>
<evidence type="ECO:0000256" key="1">
    <source>
        <dbReference type="ARBA" id="ARBA00022490"/>
    </source>
</evidence>
<sequence>MTKEFQIHKIGDFGAREFQKPDSLAIEEPLEIAVKLGSSGEKKSVSVTMRTPENDEELAVGFLFTEGIIYSKKNLNNPVSSQMEDNKITINFAPDFNPDLQKLKRNFYTTSSCGVCGKESIEAIKQVCRIPVEKLAEPVKINTIFSLPEKLRDQQKTFESTGGIHASALFDLEGNLLDLREDVGRHNALDKLIGAEILKSTENEFSLKNRIVLLSGRASFELIQKCAMAGVSIICAIGAPSSLAVETAENFGITLIGFLKNGNANIYCGAEKIDFKNISNEN</sequence>
<comment type="caution">
    <text evidence="3">Lacks conserved residue(s) required for the propagation of feature annotation.</text>
</comment>
<dbReference type="Gene3D" id="3.10.20.10">
    <property type="match status" value="1"/>
</dbReference>
<evidence type="ECO:0000256" key="2">
    <source>
        <dbReference type="ARBA" id="ARBA00023150"/>
    </source>
</evidence>
<gene>
    <name evidence="3 4" type="primary">fdhD</name>
    <name evidence="4" type="ORF">IV494_06550</name>
</gene>
<dbReference type="RefSeq" id="WP_196079334.1">
    <property type="nucleotide sequence ID" value="NZ_JADPVI010000001.1"/>
</dbReference>
<dbReference type="InterPro" id="IPR003786">
    <property type="entry name" value="FdhD"/>
</dbReference>
<dbReference type="NCBIfam" id="TIGR00129">
    <property type="entry name" value="fdhD_narQ"/>
    <property type="match status" value="1"/>
</dbReference>
<dbReference type="PANTHER" id="PTHR30592">
    <property type="entry name" value="FORMATE DEHYDROGENASE"/>
    <property type="match status" value="1"/>
</dbReference>
<dbReference type="InterPro" id="IPR016193">
    <property type="entry name" value="Cytidine_deaminase-like"/>
</dbReference>
<organism evidence="4 5">
    <name type="scientific">Kaistella gelatinilytica</name>
    <dbReference type="NCBI Taxonomy" id="2787636"/>
    <lineage>
        <taxon>Bacteria</taxon>
        <taxon>Pseudomonadati</taxon>
        <taxon>Bacteroidota</taxon>
        <taxon>Flavobacteriia</taxon>
        <taxon>Flavobacteriales</taxon>
        <taxon>Weeksellaceae</taxon>
        <taxon>Chryseobacterium group</taxon>
        <taxon>Kaistella</taxon>
    </lineage>
</organism>
<dbReference type="Gene3D" id="3.40.140.10">
    <property type="entry name" value="Cytidine Deaminase, domain 2"/>
    <property type="match status" value="1"/>
</dbReference>
<evidence type="ECO:0000256" key="3">
    <source>
        <dbReference type="HAMAP-Rule" id="MF_00187"/>
    </source>
</evidence>
<dbReference type="SUPFAM" id="SSF53927">
    <property type="entry name" value="Cytidine deaminase-like"/>
    <property type="match status" value="1"/>
</dbReference>
<comment type="function">
    <text evidence="3">Required for formate dehydrogenase (FDH) activity. Acts as a sulfur carrier protein that transfers sulfur from IscS to the molybdenum cofactor prior to its insertion into FDH.</text>
</comment>
<comment type="similarity">
    <text evidence="3">Belongs to the FdhD family.</text>
</comment>
<proteinExistence type="inferred from homology"/>
<dbReference type="PANTHER" id="PTHR30592:SF1">
    <property type="entry name" value="SULFUR CARRIER PROTEIN FDHD"/>
    <property type="match status" value="1"/>
</dbReference>